<evidence type="ECO:0000313" key="4">
    <source>
        <dbReference type="EMBL" id="MBW9056426.1"/>
    </source>
</evidence>
<dbReference type="Proteomes" id="UP000717752">
    <property type="component" value="Unassembled WGS sequence"/>
</dbReference>
<keyword evidence="3" id="KW-0812">Transmembrane</keyword>
<dbReference type="Gene3D" id="1.10.1760.20">
    <property type="match status" value="1"/>
</dbReference>
<dbReference type="Pfam" id="PF02632">
    <property type="entry name" value="BioY"/>
    <property type="match status" value="1"/>
</dbReference>
<proteinExistence type="inferred from homology"/>
<comment type="caution">
    <text evidence="4">The sequence shown here is derived from an EMBL/GenBank/DDBJ whole genome shotgun (WGS) entry which is preliminary data.</text>
</comment>
<dbReference type="PIRSF" id="PIRSF016661">
    <property type="entry name" value="BioY"/>
    <property type="match status" value="1"/>
</dbReference>
<keyword evidence="2" id="KW-1003">Cell membrane</keyword>
<evidence type="ECO:0000313" key="5">
    <source>
        <dbReference type="Proteomes" id="UP000717752"/>
    </source>
</evidence>
<evidence type="ECO:0000256" key="2">
    <source>
        <dbReference type="PIRNR" id="PIRNR016661"/>
    </source>
</evidence>
<sequence>MSLSDQSRTLAFDPLRLSARSIVVKYLFVLAGTLVLALASQISVPMVPVPITMQTFAVTMIGGLYGWRLGTLTVLAWLGEAMLGAPVLANGSGGLAPFAGPTAGYLVAFPLMALMVGWLAERGWTGDNVVRSFVAHLAANIFCLALGGLYLASLIGAEKGWLLGVAPFILGGVLKSALAAAVLKGIRMYGGRAELH</sequence>
<feature type="transmembrane region" description="Helical" evidence="3">
    <location>
        <begin position="161"/>
        <end position="183"/>
    </location>
</feature>
<keyword evidence="2" id="KW-0813">Transport</keyword>
<comment type="subcellular location">
    <subcellularLocation>
        <location evidence="2">Cell membrane</location>
        <topology evidence="2">Multi-pass membrane protein</topology>
    </subcellularLocation>
</comment>
<evidence type="ECO:0000256" key="3">
    <source>
        <dbReference type="SAM" id="Phobius"/>
    </source>
</evidence>
<feature type="transmembrane region" description="Helical" evidence="3">
    <location>
        <begin position="98"/>
        <end position="120"/>
    </location>
</feature>
<keyword evidence="2 3" id="KW-0472">Membrane</keyword>
<organism evidence="4 5">
    <name type="scientific">Rhizobium mesosinicum</name>
    <dbReference type="NCBI Taxonomy" id="335017"/>
    <lineage>
        <taxon>Bacteria</taxon>
        <taxon>Pseudomonadati</taxon>
        <taxon>Pseudomonadota</taxon>
        <taxon>Alphaproteobacteria</taxon>
        <taxon>Hyphomicrobiales</taxon>
        <taxon>Rhizobiaceae</taxon>
        <taxon>Rhizobium/Agrobacterium group</taxon>
        <taxon>Rhizobium</taxon>
    </lineage>
</organism>
<feature type="transmembrane region" description="Helical" evidence="3">
    <location>
        <begin position="23"/>
        <end position="44"/>
    </location>
</feature>
<dbReference type="RefSeq" id="WP_220337831.1">
    <property type="nucleotide sequence ID" value="NZ_JAEUAK010000017.1"/>
</dbReference>
<evidence type="ECO:0000256" key="1">
    <source>
        <dbReference type="ARBA" id="ARBA00010692"/>
    </source>
</evidence>
<name>A0ABS7H3M3_9HYPH</name>
<dbReference type="PANTHER" id="PTHR34295">
    <property type="entry name" value="BIOTIN TRANSPORTER BIOY"/>
    <property type="match status" value="1"/>
</dbReference>
<feature type="transmembrane region" description="Helical" evidence="3">
    <location>
        <begin position="56"/>
        <end position="78"/>
    </location>
</feature>
<reference evidence="4 5" key="1">
    <citation type="journal article" date="2021" name="MBio">
        <title>Poor Competitiveness of Bradyrhizobium in Pigeon Pea Root Colonization in Indian Soils.</title>
        <authorList>
            <person name="Chalasani D."/>
            <person name="Basu A."/>
            <person name="Pullabhotla S.V.S.R.N."/>
            <person name="Jorrin B."/>
            <person name="Neal A.L."/>
            <person name="Poole P.S."/>
            <person name="Podile A.R."/>
            <person name="Tkacz A."/>
        </authorList>
    </citation>
    <scope>NUCLEOTIDE SEQUENCE [LARGE SCALE GENOMIC DNA]</scope>
    <source>
        <strain evidence="4 5">HU56</strain>
    </source>
</reference>
<accession>A0ABS7H3M3</accession>
<keyword evidence="3" id="KW-1133">Transmembrane helix</keyword>
<dbReference type="EMBL" id="JAEUAK010000017">
    <property type="protein sequence ID" value="MBW9056426.1"/>
    <property type="molecule type" value="Genomic_DNA"/>
</dbReference>
<protein>
    <recommendedName>
        <fullName evidence="2">Biotin transporter</fullName>
    </recommendedName>
</protein>
<comment type="similarity">
    <text evidence="1 2">Belongs to the BioY family.</text>
</comment>
<dbReference type="InterPro" id="IPR003784">
    <property type="entry name" value="BioY"/>
</dbReference>
<keyword evidence="5" id="KW-1185">Reference proteome</keyword>
<dbReference type="PANTHER" id="PTHR34295:SF1">
    <property type="entry name" value="BIOTIN TRANSPORTER BIOY"/>
    <property type="match status" value="1"/>
</dbReference>
<feature type="transmembrane region" description="Helical" evidence="3">
    <location>
        <begin position="132"/>
        <end position="155"/>
    </location>
</feature>
<gene>
    <name evidence="4" type="ORF">JNB85_28870</name>
</gene>